<comment type="caution">
    <text evidence="1">The sequence shown here is derived from an EMBL/GenBank/DDBJ whole genome shotgun (WGS) entry which is preliminary data.</text>
</comment>
<organism evidence="1 2">
    <name type="scientific">Hydnum rufescens UP504</name>
    <dbReference type="NCBI Taxonomy" id="1448309"/>
    <lineage>
        <taxon>Eukaryota</taxon>
        <taxon>Fungi</taxon>
        <taxon>Dikarya</taxon>
        <taxon>Basidiomycota</taxon>
        <taxon>Agaricomycotina</taxon>
        <taxon>Agaricomycetes</taxon>
        <taxon>Cantharellales</taxon>
        <taxon>Hydnaceae</taxon>
        <taxon>Hydnum</taxon>
    </lineage>
</organism>
<dbReference type="EMBL" id="MU129093">
    <property type="protein sequence ID" value="KAF9506986.1"/>
    <property type="molecule type" value="Genomic_DNA"/>
</dbReference>
<dbReference type="Proteomes" id="UP000886523">
    <property type="component" value="Unassembled WGS sequence"/>
</dbReference>
<accession>A0A9P6ALG8</accession>
<evidence type="ECO:0000313" key="1">
    <source>
        <dbReference type="EMBL" id="KAF9506986.1"/>
    </source>
</evidence>
<name>A0A9P6ALG8_9AGAM</name>
<proteinExistence type="predicted"/>
<sequence length="127" mass="14739">MSPRRDFFGPRLGHAMATRRGIWHTVKDEDSQALRSLQLGISWFRSQGAIQGRACQLAECDLYVIYGSMMHELMLVFYRRYDPQVYNFVMNIQTERWTPTEKEGLAGRPAVAEEPWSLDRILEATVN</sequence>
<keyword evidence="2" id="KW-1185">Reference proteome</keyword>
<reference evidence="1" key="1">
    <citation type="journal article" date="2020" name="Nat. Commun.">
        <title>Large-scale genome sequencing of mycorrhizal fungi provides insights into the early evolution of symbiotic traits.</title>
        <authorList>
            <person name="Miyauchi S."/>
            <person name="Kiss E."/>
            <person name="Kuo A."/>
            <person name="Drula E."/>
            <person name="Kohler A."/>
            <person name="Sanchez-Garcia M."/>
            <person name="Morin E."/>
            <person name="Andreopoulos B."/>
            <person name="Barry K.W."/>
            <person name="Bonito G."/>
            <person name="Buee M."/>
            <person name="Carver A."/>
            <person name="Chen C."/>
            <person name="Cichocki N."/>
            <person name="Clum A."/>
            <person name="Culley D."/>
            <person name="Crous P.W."/>
            <person name="Fauchery L."/>
            <person name="Girlanda M."/>
            <person name="Hayes R.D."/>
            <person name="Keri Z."/>
            <person name="LaButti K."/>
            <person name="Lipzen A."/>
            <person name="Lombard V."/>
            <person name="Magnuson J."/>
            <person name="Maillard F."/>
            <person name="Murat C."/>
            <person name="Nolan M."/>
            <person name="Ohm R.A."/>
            <person name="Pangilinan J."/>
            <person name="Pereira M.F."/>
            <person name="Perotto S."/>
            <person name="Peter M."/>
            <person name="Pfister S."/>
            <person name="Riley R."/>
            <person name="Sitrit Y."/>
            <person name="Stielow J.B."/>
            <person name="Szollosi G."/>
            <person name="Zifcakova L."/>
            <person name="Stursova M."/>
            <person name="Spatafora J.W."/>
            <person name="Tedersoo L."/>
            <person name="Vaario L.M."/>
            <person name="Yamada A."/>
            <person name="Yan M."/>
            <person name="Wang P."/>
            <person name="Xu J."/>
            <person name="Bruns T."/>
            <person name="Baldrian P."/>
            <person name="Vilgalys R."/>
            <person name="Dunand C."/>
            <person name="Henrissat B."/>
            <person name="Grigoriev I.V."/>
            <person name="Hibbett D."/>
            <person name="Nagy L.G."/>
            <person name="Martin F.M."/>
        </authorList>
    </citation>
    <scope>NUCLEOTIDE SEQUENCE</scope>
    <source>
        <strain evidence="1">UP504</strain>
    </source>
</reference>
<dbReference type="AlphaFoldDB" id="A0A9P6ALG8"/>
<gene>
    <name evidence="1" type="ORF">BS47DRAFT_360809</name>
</gene>
<protein>
    <submittedName>
        <fullName evidence="1">Uncharacterized protein</fullName>
    </submittedName>
</protein>
<evidence type="ECO:0000313" key="2">
    <source>
        <dbReference type="Proteomes" id="UP000886523"/>
    </source>
</evidence>